<accession>Q5C3I6</accession>
<protein>
    <submittedName>
        <fullName evidence="1">Uncharacterized protein</fullName>
    </submittedName>
</protein>
<reference evidence="1" key="1">
    <citation type="submission" date="2005-03" db="EMBL/GenBank/DDBJ databases">
        <authorList>
            <person name="Han Z."/>
        </authorList>
    </citation>
    <scope>NUCLEOTIDE SEQUENCE</scope>
</reference>
<name>Q5C3I6_SCHJA</name>
<sequence length="37" mass="4447">MSYIKQGLNKEVLYKHQNRPFIETNYNKITDRKDTCG</sequence>
<organism evidence="1">
    <name type="scientific">Schistosoma japonicum</name>
    <name type="common">Blood fluke</name>
    <dbReference type="NCBI Taxonomy" id="6182"/>
    <lineage>
        <taxon>Eukaryota</taxon>
        <taxon>Metazoa</taxon>
        <taxon>Spiralia</taxon>
        <taxon>Lophotrochozoa</taxon>
        <taxon>Platyhelminthes</taxon>
        <taxon>Trematoda</taxon>
        <taxon>Digenea</taxon>
        <taxon>Strigeidida</taxon>
        <taxon>Schistosomatoidea</taxon>
        <taxon>Schistosomatidae</taxon>
        <taxon>Schistosoma</taxon>
    </lineage>
</organism>
<proteinExistence type="evidence at transcript level"/>
<dbReference type="EMBL" id="AY809900">
    <property type="protein sequence ID" value="AAX25789.1"/>
    <property type="molecule type" value="mRNA"/>
</dbReference>
<reference evidence="1" key="2">
    <citation type="journal article" date="2006" name="PLoS Pathog.">
        <title>New perspectives on host-parasite interplay by comparative transcriptomic and proteomic analyses of Schistosoma japonicum.</title>
        <authorList>
            <person name="Liu F."/>
            <person name="Lu J."/>
            <person name="Hu W."/>
            <person name="Wang S.Y."/>
            <person name="Cui S.J."/>
            <person name="Chi M."/>
            <person name="Yan Q."/>
            <person name="Wang X.R."/>
            <person name="Song H.D."/>
            <person name="Xu X.N."/>
            <person name="Wang J.J."/>
            <person name="Zhang X.L."/>
            <person name="Zhang X."/>
            <person name="Wang Z.Q."/>
            <person name="Xue C.L."/>
            <person name="Brindley P.J."/>
            <person name="McManus D.P."/>
            <person name="Yang P.Y."/>
            <person name="Feng Z."/>
            <person name="Chen Z."/>
            <person name="Han Z.G."/>
        </authorList>
    </citation>
    <scope>NUCLEOTIDE SEQUENCE</scope>
</reference>
<dbReference type="AlphaFoldDB" id="Q5C3I6"/>
<evidence type="ECO:0000313" key="1">
    <source>
        <dbReference type="EMBL" id="AAX25789.1"/>
    </source>
</evidence>